<dbReference type="EMBL" id="CP126980">
    <property type="protein sequence ID" value="WIM97824.1"/>
    <property type="molecule type" value="Genomic_DNA"/>
</dbReference>
<protein>
    <submittedName>
        <fullName evidence="1">Uncharacterized protein</fullName>
    </submittedName>
</protein>
<dbReference type="RefSeq" id="WP_284919218.1">
    <property type="nucleotide sequence ID" value="NZ_CP126980.1"/>
</dbReference>
<accession>A0ABY8WIX2</accession>
<sequence length="113" mass="12762">MRNFLRRRIARLLNRLPGQCSVDLALWATRNTTRTTPWSPRSRGCEAMCVRESCRSMGDRISAEPQSAVHFIGTDMGVTSCCRRTPFELPRGDRLTDDPWASTCRTSTRGGAR</sequence>
<keyword evidence="2" id="KW-1185">Reference proteome</keyword>
<proteinExistence type="predicted"/>
<gene>
    <name evidence="1" type="ORF">ACTOB_001378</name>
</gene>
<organism evidence="1 2">
    <name type="scientific">Actinoplanes oblitus</name>
    <dbReference type="NCBI Taxonomy" id="3040509"/>
    <lineage>
        <taxon>Bacteria</taxon>
        <taxon>Bacillati</taxon>
        <taxon>Actinomycetota</taxon>
        <taxon>Actinomycetes</taxon>
        <taxon>Micromonosporales</taxon>
        <taxon>Micromonosporaceae</taxon>
        <taxon>Actinoplanes</taxon>
    </lineage>
</organism>
<name>A0ABY8WIX2_9ACTN</name>
<evidence type="ECO:0000313" key="1">
    <source>
        <dbReference type="EMBL" id="WIM97824.1"/>
    </source>
</evidence>
<evidence type="ECO:0000313" key="2">
    <source>
        <dbReference type="Proteomes" id="UP001240150"/>
    </source>
</evidence>
<reference evidence="1 2" key="1">
    <citation type="submission" date="2023-06" db="EMBL/GenBank/DDBJ databases">
        <authorList>
            <person name="Yushchuk O."/>
            <person name="Binda E."/>
            <person name="Ruckert-Reed C."/>
            <person name="Fedorenko V."/>
            <person name="Kalinowski J."/>
            <person name="Marinelli F."/>
        </authorList>
    </citation>
    <scope>NUCLEOTIDE SEQUENCE [LARGE SCALE GENOMIC DNA]</scope>
    <source>
        <strain evidence="1 2">NRRL 3884</strain>
    </source>
</reference>
<dbReference type="Proteomes" id="UP001240150">
    <property type="component" value="Chromosome"/>
</dbReference>